<proteinExistence type="predicted"/>
<dbReference type="Gene3D" id="1.10.357.10">
    <property type="entry name" value="Tetracycline Repressor, domain 2"/>
    <property type="match status" value="1"/>
</dbReference>
<gene>
    <name evidence="6" type="ORF">GCM10010302_41600</name>
</gene>
<dbReference type="PANTHER" id="PTHR30055:SF234">
    <property type="entry name" value="HTH-TYPE TRANSCRIPTIONAL REGULATOR BETI"/>
    <property type="match status" value="1"/>
</dbReference>
<dbReference type="PROSITE" id="PS50977">
    <property type="entry name" value="HTH_TETR_2"/>
    <property type="match status" value="1"/>
</dbReference>
<evidence type="ECO:0000313" key="6">
    <source>
        <dbReference type="EMBL" id="GAA0298603.1"/>
    </source>
</evidence>
<keyword evidence="3" id="KW-0804">Transcription</keyword>
<dbReference type="InterPro" id="IPR036271">
    <property type="entry name" value="Tet_transcr_reg_TetR-rel_C_sf"/>
</dbReference>
<dbReference type="PANTHER" id="PTHR30055">
    <property type="entry name" value="HTH-TYPE TRANSCRIPTIONAL REGULATOR RUTR"/>
    <property type="match status" value="1"/>
</dbReference>
<dbReference type="Proteomes" id="UP001501867">
    <property type="component" value="Unassembled WGS sequence"/>
</dbReference>
<dbReference type="RefSeq" id="WP_344161544.1">
    <property type="nucleotide sequence ID" value="NZ_BAAABV010000018.1"/>
</dbReference>
<dbReference type="EMBL" id="BAAABV010000018">
    <property type="protein sequence ID" value="GAA0298603.1"/>
    <property type="molecule type" value="Genomic_DNA"/>
</dbReference>
<dbReference type="SUPFAM" id="SSF48498">
    <property type="entry name" value="Tetracyclin repressor-like, C-terminal domain"/>
    <property type="match status" value="1"/>
</dbReference>
<feature type="DNA-binding region" description="H-T-H motif" evidence="4">
    <location>
        <begin position="29"/>
        <end position="48"/>
    </location>
</feature>
<evidence type="ECO:0000256" key="4">
    <source>
        <dbReference type="PROSITE-ProRule" id="PRU00335"/>
    </source>
</evidence>
<evidence type="ECO:0000256" key="2">
    <source>
        <dbReference type="ARBA" id="ARBA00023125"/>
    </source>
</evidence>
<dbReference type="Pfam" id="PF00440">
    <property type="entry name" value="TetR_N"/>
    <property type="match status" value="1"/>
</dbReference>
<accession>A0ABN0VGH0</accession>
<dbReference type="InterPro" id="IPR023772">
    <property type="entry name" value="DNA-bd_HTH_TetR-type_CS"/>
</dbReference>
<name>A0ABN0VGH0_9ACTN</name>
<sequence>MQERSERTRRRLVFAGAELFHRSGYANATLGEIAGAAGVTKGALYFHFASKDELADAVQQRGCGLLREAVRSLRESGASPLQALIDTTHWLARTLHEDPAIPASFRITKECAGQQPPAVDFHGAWLEAVCELLRMARDAGELPLDPSLDGLDGGDAAGDGGSAADRWESAEALVAAAVCGIEVLAGTGLSYAELQRKVAALWGLLLPSLVGAERAREYRTRGRDTRLPADGERGRRYLGSGV</sequence>
<dbReference type="InterPro" id="IPR009057">
    <property type="entry name" value="Homeodomain-like_sf"/>
</dbReference>
<protein>
    <submittedName>
        <fullName evidence="6">ScbR family autoregulator-binding transcription factor</fullName>
    </submittedName>
</protein>
<organism evidence="6 7">
    <name type="scientific">Streptomyces polychromogenes</name>
    <dbReference type="NCBI Taxonomy" id="67342"/>
    <lineage>
        <taxon>Bacteria</taxon>
        <taxon>Bacillati</taxon>
        <taxon>Actinomycetota</taxon>
        <taxon>Actinomycetes</taxon>
        <taxon>Kitasatosporales</taxon>
        <taxon>Streptomycetaceae</taxon>
        <taxon>Streptomyces</taxon>
    </lineage>
</organism>
<keyword evidence="1" id="KW-0805">Transcription regulation</keyword>
<dbReference type="NCBIfam" id="NF041196">
    <property type="entry name" value="ScbR_bind_reg"/>
    <property type="match status" value="1"/>
</dbReference>
<feature type="domain" description="HTH tetR-type" evidence="5">
    <location>
        <begin position="6"/>
        <end position="66"/>
    </location>
</feature>
<keyword evidence="7" id="KW-1185">Reference proteome</keyword>
<keyword evidence="2 4" id="KW-0238">DNA-binding</keyword>
<evidence type="ECO:0000313" key="7">
    <source>
        <dbReference type="Proteomes" id="UP001501867"/>
    </source>
</evidence>
<comment type="caution">
    <text evidence="6">The sequence shown here is derived from an EMBL/GenBank/DDBJ whole genome shotgun (WGS) entry which is preliminary data.</text>
</comment>
<dbReference type="SUPFAM" id="SSF46689">
    <property type="entry name" value="Homeodomain-like"/>
    <property type="match status" value="1"/>
</dbReference>
<dbReference type="InterPro" id="IPR050109">
    <property type="entry name" value="HTH-type_TetR-like_transc_reg"/>
</dbReference>
<evidence type="ECO:0000256" key="1">
    <source>
        <dbReference type="ARBA" id="ARBA00023015"/>
    </source>
</evidence>
<dbReference type="InterPro" id="IPR047923">
    <property type="entry name" value="ArpA-like"/>
</dbReference>
<dbReference type="InterPro" id="IPR001647">
    <property type="entry name" value="HTH_TetR"/>
</dbReference>
<dbReference type="PRINTS" id="PR00455">
    <property type="entry name" value="HTHTETR"/>
</dbReference>
<evidence type="ECO:0000259" key="5">
    <source>
        <dbReference type="PROSITE" id="PS50977"/>
    </source>
</evidence>
<dbReference type="PROSITE" id="PS01081">
    <property type="entry name" value="HTH_TETR_1"/>
    <property type="match status" value="1"/>
</dbReference>
<reference evidence="6 7" key="1">
    <citation type="journal article" date="2019" name="Int. J. Syst. Evol. Microbiol.">
        <title>The Global Catalogue of Microorganisms (GCM) 10K type strain sequencing project: providing services to taxonomists for standard genome sequencing and annotation.</title>
        <authorList>
            <consortium name="The Broad Institute Genomics Platform"/>
            <consortium name="The Broad Institute Genome Sequencing Center for Infectious Disease"/>
            <person name="Wu L."/>
            <person name="Ma J."/>
        </authorList>
    </citation>
    <scope>NUCLEOTIDE SEQUENCE [LARGE SCALE GENOMIC DNA]</scope>
    <source>
        <strain evidence="6 7">JCM 4505</strain>
    </source>
</reference>
<evidence type="ECO:0000256" key="3">
    <source>
        <dbReference type="ARBA" id="ARBA00023163"/>
    </source>
</evidence>